<dbReference type="Proteomes" id="UP000759537">
    <property type="component" value="Unassembled WGS sequence"/>
</dbReference>
<evidence type="ECO:0000313" key="2">
    <source>
        <dbReference type="EMBL" id="KAF8478938.1"/>
    </source>
</evidence>
<gene>
    <name evidence="2" type="ORF">DFH94DRAFT_746517</name>
</gene>
<dbReference type="EMBL" id="WHVB01000010">
    <property type="protein sequence ID" value="KAF8478938.1"/>
    <property type="molecule type" value="Genomic_DNA"/>
</dbReference>
<feature type="region of interest" description="Disordered" evidence="1">
    <location>
        <begin position="328"/>
        <end position="389"/>
    </location>
</feature>
<evidence type="ECO:0000313" key="3">
    <source>
        <dbReference type="Proteomes" id="UP000759537"/>
    </source>
</evidence>
<feature type="compositionally biased region" description="Basic and acidic residues" evidence="1">
    <location>
        <begin position="369"/>
        <end position="385"/>
    </location>
</feature>
<sequence length="415" mass="45581">MHRAHSLPFTHEHGFVSPPPSSASSTAFEVPTVFVHPPEDEAMPFCAFDASQEVAESEMVFTTPEMELVQSELDDWPETVHSTAEHAPAFHRSQTDNAVIMPRRGAISHSSLSRIMTPPGLPSIPESPKRAKEKDDDDIVEVMKVRRGEGMLDVTYAHGTVPTLRRSKTLRSRAAQALRSIKNVGKVPRRPPLGQVFPAKENEDAVKTEVPTQATATVDKHRAKPKAQPTSTQSSLPRLKKRVSQPLTNLFGGGSESVVPSASDAVDLGVSPSHSGGFRTFSYSRKASASTPALQLLRDEPARPTSPSFSLRGTRPKFSFVNLQSIFSGNMQPTPAEPQQVEESPDLDDAVPQTPVDVDDGWDSGEDYDSPRRRVDPGRAPRCSDENAYPEEEISFEMRLNSFHFDSFDIDAEAF</sequence>
<comment type="caution">
    <text evidence="2">The sequence shown here is derived from an EMBL/GenBank/DDBJ whole genome shotgun (WGS) entry which is preliminary data.</text>
</comment>
<dbReference type="AlphaFoldDB" id="A0A9P5MU60"/>
<name>A0A9P5MU60_9AGAM</name>
<keyword evidence="3" id="KW-1185">Reference proteome</keyword>
<evidence type="ECO:0000256" key="1">
    <source>
        <dbReference type="SAM" id="MobiDB-lite"/>
    </source>
</evidence>
<feature type="region of interest" description="Disordered" evidence="1">
    <location>
        <begin position="291"/>
        <end position="314"/>
    </location>
</feature>
<reference evidence="2" key="1">
    <citation type="submission" date="2019-10" db="EMBL/GenBank/DDBJ databases">
        <authorList>
            <consortium name="DOE Joint Genome Institute"/>
            <person name="Kuo A."/>
            <person name="Miyauchi S."/>
            <person name="Kiss E."/>
            <person name="Drula E."/>
            <person name="Kohler A."/>
            <person name="Sanchez-Garcia M."/>
            <person name="Andreopoulos B."/>
            <person name="Barry K.W."/>
            <person name="Bonito G."/>
            <person name="Buee M."/>
            <person name="Carver A."/>
            <person name="Chen C."/>
            <person name="Cichocki N."/>
            <person name="Clum A."/>
            <person name="Culley D."/>
            <person name="Crous P.W."/>
            <person name="Fauchery L."/>
            <person name="Girlanda M."/>
            <person name="Hayes R."/>
            <person name="Keri Z."/>
            <person name="LaButti K."/>
            <person name="Lipzen A."/>
            <person name="Lombard V."/>
            <person name="Magnuson J."/>
            <person name="Maillard F."/>
            <person name="Morin E."/>
            <person name="Murat C."/>
            <person name="Nolan M."/>
            <person name="Ohm R."/>
            <person name="Pangilinan J."/>
            <person name="Pereira M."/>
            <person name="Perotto S."/>
            <person name="Peter M."/>
            <person name="Riley R."/>
            <person name="Sitrit Y."/>
            <person name="Stielow B."/>
            <person name="Szollosi G."/>
            <person name="Zifcakova L."/>
            <person name="Stursova M."/>
            <person name="Spatafora J.W."/>
            <person name="Tedersoo L."/>
            <person name="Vaario L.-M."/>
            <person name="Yamada A."/>
            <person name="Yan M."/>
            <person name="Wang P."/>
            <person name="Xu J."/>
            <person name="Bruns T."/>
            <person name="Baldrian P."/>
            <person name="Vilgalys R."/>
            <person name="Henrissat B."/>
            <person name="Grigoriev I.V."/>
            <person name="Hibbett D."/>
            <person name="Nagy L.G."/>
            <person name="Martin F.M."/>
        </authorList>
    </citation>
    <scope>NUCLEOTIDE SEQUENCE</scope>
    <source>
        <strain evidence="2">Prilba</strain>
    </source>
</reference>
<proteinExistence type="predicted"/>
<reference evidence="2" key="2">
    <citation type="journal article" date="2020" name="Nat. Commun.">
        <title>Large-scale genome sequencing of mycorrhizal fungi provides insights into the early evolution of symbiotic traits.</title>
        <authorList>
            <person name="Miyauchi S."/>
            <person name="Kiss E."/>
            <person name="Kuo A."/>
            <person name="Drula E."/>
            <person name="Kohler A."/>
            <person name="Sanchez-Garcia M."/>
            <person name="Morin E."/>
            <person name="Andreopoulos B."/>
            <person name="Barry K.W."/>
            <person name="Bonito G."/>
            <person name="Buee M."/>
            <person name="Carver A."/>
            <person name="Chen C."/>
            <person name="Cichocki N."/>
            <person name="Clum A."/>
            <person name="Culley D."/>
            <person name="Crous P.W."/>
            <person name="Fauchery L."/>
            <person name="Girlanda M."/>
            <person name="Hayes R.D."/>
            <person name="Keri Z."/>
            <person name="LaButti K."/>
            <person name="Lipzen A."/>
            <person name="Lombard V."/>
            <person name="Magnuson J."/>
            <person name="Maillard F."/>
            <person name="Murat C."/>
            <person name="Nolan M."/>
            <person name="Ohm R.A."/>
            <person name="Pangilinan J."/>
            <person name="Pereira M.F."/>
            <person name="Perotto S."/>
            <person name="Peter M."/>
            <person name="Pfister S."/>
            <person name="Riley R."/>
            <person name="Sitrit Y."/>
            <person name="Stielow J.B."/>
            <person name="Szollosi G."/>
            <person name="Zifcakova L."/>
            <person name="Stursova M."/>
            <person name="Spatafora J.W."/>
            <person name="Tedersoo L."/>
            <person name="Vaario L.M."/>
            <person name="Yamada A."/>
            <person name="Yan M."/>
            <person name="Wang P."/>
            <person name="Xu J."/>
            <person name="Bruns T."/>
            <person name="Baldrian P."/>
            <person name="Vilgalys R."/>
            <person name="Dunand C."/>
            <person name="Henrissat B."/>
            <person name="Grigoriev I.V."/>
            <person name="Hibbett D."/>
            <person name="Nagy L.G."/>
            <person name="Martin F.M."/>
        </authorList>
    </citation>
    <scope>NUCLEOTIDE SEQUENCE</scope>
    <source>
        <strain evidence="2">Prilba</strain>
    </source>
</reference>
<dbReference type="OrthoDB" id="3066311at2759"/>
<feature type="compositionally biased region" description="Acidic residues" evidence="1">
    <location>
        <begin position="357"/>
        <end position="368"/>
    </location>
</feature>
<protein>
    <submittedName>
        <fullName evidence="2">Uncharacterized protein</fullName>
    </submittedName>
</protein>
<feature type="region of interest" description="Disordered" evidence="1">
    <location>
        <begin position="202"/>
        <end position="237"/>
    </location>
</feature>
<feature type="region of interest" description="Disordered" evidence="1">
    <location>
        <begin position="112"/>
        <end position="136"/>
    </location>
</feature>
<accession>A0A9P5MU60</accession>
<organism evidence="2 3">
    <name type="scientific">Russula ochroleuca</name>
    <dbReference type="NCBI Taxonomy" id="152965"/>
    <lineage>
        <taxon>Eukaryota</taxon>
        <taxon>Fungi</taxon>
        <taxon>Dikarya</taxon>
        <taxon>Basidiomycota</taxon>
        <taxon>Agaricomycotina</taxon>
        <taxon>Agaricomycetes</taxon>
        <taxon>Russulales</taxon>
        <taxon>Russulaceae</taxon>
        <taxon>Russula</taxon>
    </lineage>
</organism>
<feature type="region of interest" description="Disordered" evidence="1">
    <location>
        <begin position="1"/>
        <end position="23"/>
    </location>
</feature>